<protein>
    <submittedName>
        <fullName evidence="10">Putative dipeptidase PepV</fullName>
    </submittedName>
</protein>
<dbReference type="CDD" id="cd03888">
    <property type="entry name" value="M20_PepV"/>
    <property type="match status" value="1"/>
</dbReference>
<dbReference type="Gene3D" id="3.30.70.360">
    <property type="match status" value="2"/>
</dbReference>
<keyword evidence="6" id="KW-0862">Zinc</keyword>
<dbReference type="Pfam" id="PF07687">
    <property type="entry name" value="M20_dimer"/>
    <property type="match status" value="1"/>
</dbReference>
<dbReference type="InterPro" id="IPR050072">
    <property type="entry name" value="Peptidase_M20A"/>
</dbReference>
<keyword evidence="8" id="KW-0482">Metalloprotease</keyword>
<gene>
    <name evidence="10" type="ORF">HMPREF0322_02117</name>
</gene>
<dbReference type="GO" id="GO:0006508">
    <property type="term" value="P:proteolysis"/>
    <property type="evidence" value="ECO:0007669"/>
    <property type="project" value="UniProtKB-KW"/>
</dbReference>
<dbReference type="GO" id="GO:0008237">
    <property type="term" value="F:metallopeptidase activity"/>
    <property type="evidence" value="ECO:0007669"/>
    <property type="project" value="UniProtKB-KW"/>
</dbReference>
<dbReference type="SUPFAM" id="SSF53187">
    <property type="entry name" value="Zn-dependent exopeptidases"/>
    <property type="match status" value="1"/>
</dbReference>
<keyword evidence="3" id="KW-0645">Protease</keyword>
<dbReference type="PANTHER" id="PTHR43808">
    <property type="entry name" value="ACETYLORNITHINE DEACETYLASE"/>
    <property type="match status" value="1"/>
</dbReference>
<evidence type="ECO:0000256" key="3">
    <source>
        <dbReference type="ARBA" id="ARBA00022670"/>
    </source>
</evidence>
<dbReference type="InterPro" id="IPR001261">
    <property type="entry name" value="ArgE/DapE_CS"/>
</dbReference>
<accession>G9XMD1</accession>
<dbReference type="InterPro" id="IPR011650">
    <property type="entry name" value="Peptidase_M20_dimer"/>
</dbReference>
<dbReference type="GO" id="GO:0016805">
    <property type="term" value="F:dipeptidase activity"/>
    <property type="evidence" value="ECO:0007669"/>
    <property type="project" value="UniProtKB-KW"/>
</dbReference>
<dbReference type="AlphaFoldDB" id="G9XMD1"/>
<comment type="similarity">
    <text evidence="2">Belongs to the peptidase M20A family.</text>
</comment>
<proteinExistence type="inferred from homology"/>
<evidence type="ECO:0000256" key="4">
    <source>
        <dbReference type="ARBA" id="ARBA00022723"/>
    </source>
</evidence>
<organism evidence="10 11">
    <name type="scientific">Desulfitobacterium hafniense DP7</name>
    <dbReference type="NCBI Taxonomy" id="537010"/>
    <lineage>
        <taxon>Bacteria</taxon>
        <taxon>Bacillati</taxon>
        <taxon>Bacillota</taxon>
        <taxon>Clostridia</taxon>
        <taxon>Eubacteriales</taxon>
        <taxon>Desulfitobacteriaceae</taxon>
        <taxon>Desulfitobacterium</taxon>
    </lineage>
</organism>
<evidence type="ECO:0000256" key="7">
    <source>
        <dbReference type="ARBA" id="ARBA00022997"/>
    </source>
</evidence>
<keyword evidence="4" id="KW-0479">Metal-binding</keyword>
<dbReference type="HOGENOM" id="CLU_031786_2_0_9"/>
<comment type="cofactor">
    <cofactor evidence="1">
        <name>Zn(2+)</name>
        <dbReference type="ChEBI" id="CHEBI:29105"/>
    </cofactor>
</comment>
<evidence type="ECO:0000259" key="9">
    <source>
        <dbReference type="Pfam" id="PF07687"/>
    </source>
</evidence>
<dbReference type="EMBL" id="AFZX01000048">
    <property type="protein sequence ID" value="EHL07166.1"/>
    <property type="molecule type" value="Genomic_DNA"/>
</dbReference>
<keyword evidence="7" id="KW-0224">Dipeptidase</keyword>
<dbReference type="PROSITE" id="PS00758">
    <property type="entry name" value="ARGE_DAPE_CPG2_1"/>
    <property type="match status" value="1"/>
</dbReference>
<evidence type="ECO:0000313" key="10">
    <source>
        <dbReference type="EMBL" id="EHL07166.1"/>
    </source>
</evidence>
<dbReference type="Proteomes" id="UP000004416">
    <property type="component" value="Unassembled WGS sequence"/>
</dbReference>
<dbReference type="SUPFAM" id="SSF55031">
    <property type="entry name" value="Bacterial exopeptidase dimerisation domain"/>
    <property type="match status" value="1"/>
</dbReference>
<reference evidence="10 11" key="1">
    <citation type="submission" date="2011-08" db="EMBL/GenBank/DDBJ databases">
        <authorList>
            <person name="Weinstock G."/>
            <person name="Sodergren E."/>
            <person name="Clifton S."/>
            <person name="Fulton L."/>
            <person name="Fulton B."/>
            <person name="Courtney L."/>
            <person name="Fronick C."/>
            <person name="Harrison M."/>
            <person name="Strong C."/>
            <person name="Farmer C."/>
            <person name="Delahaunty K."/>
            <person name="Markovic C."/>
            <person name="Hall O."/>
            <person name="Minx P."/>
            <person name="Tomlinson C."/>
            <person name="Mitreva M."/>
            <person name="Hou S."/>
            <person name="Chen J."/>
            <person name="Wollam A."/>
            <person name="Pepin K.H."/>
            <person name="Johnson M."/>
            <person name="Bhonagiri V."/>
            <person name="Zhang X."/>
            <person name="Suruliraj S."/>
            <person name="Warren W."/>
            <person name="Chinwalla A."/>
            <person name="Mardis E.R."/>
            <person name="Wilson R.K."/>
        </authorList>
    </citation>
    <scope>NUCLEOTIDE SEQUENCE [LARGE SCALE GENOMIC DNA]</scope>
    <source>
        <strain evidence="10 11">DP7</strain>
    </source>
</reference>
<evidence type="ECO:0000256" key="8">
    <source>
        <dbReference type="ARBA" id="ARBA00023049"/>
    </source>
</evidence>
<evidence type="ECO:0000256" key="5">
    <source>
        <dbReference type="ARBA" id="ARBA00022801"/>
    </source>
</evidence>
<dbReference type="GO" id="GO:0006526">
    <property type="term" value="P:L-arginine biosynthetic process"/>
    <property type="evidence" value="ECO:0007669"/>
    <property type="project" value="TreeGrafter"/>
</dbReference>
<keyword evidence="5" id="KW-0378">Hydrolase</keyword>
<feature type="domain" description="Peptidase M20 dimerisation" evidence="9">
    <location>
        <begin position="262"/>
        <end position="366"/>
    </location>
</feature>
<dbReference type="NCBIfam" id="TIGR01887">
    <property type="entry name" value="dipeptidaselike"/>
    <property type="match status" value="1"/>
</dbReference>
<evidence type="ECO:0000256" key="1">
    <source>
        <dbReference type="ARBA" id="ARBA00001947"/>
    </source>
</evidence>
<dbReference type="Gene3D" id="3.40.630.10">
    <property type="entry name" value="Zn peptidases"/>
    <property type="match status" value="1"/>
</dbReference>
<dbReference type="InterPro" id="IPR010964">
    <property type="entry name" value="M20A_pepV-rel"/>
</dbReference>
<dbReference type="PANTHER" id="PTHR43808:SF31">
    <property type="entry name" value="N-ACETYL-L-CITRULLINE DEACETYLASE"/>
    <property type="match status" value="1"/>
</dbReference>
<dbReference type="InterPro" id="IPR002933">
    <property type="entry name" value="Peptidase_M20"/>
</dbReference>
<dbReference type="Pfam" id="PF01546">
    <property type="entry name" value="Peptidase_M20"/>
    <property type="match status" value="1"/>
</dbReference>
<dbReference type="GO" id="GO:0008270">
    <property type="term" value="F:zinc ion binding"/>
    <property type="evidence" value="ECO:0007669"/>
    <property type="project" value="InterPro"/>
</dbReference>
<dbReference type="NCBIfam" id="NF005591">
    <property type="entry name" value="PRK07318.1"/>
    <property type="match status" value="1"/>
</dbReference>
<evidence type="ECO:0000313" key="11">
    <source>
        <dbReference type="Proteomes" id="UP000004416"/>
    </source>
</evidence>
<dbReference type="InterPro" id="IPR036264">
    <property type="entry name" value="Bact_exopeptidase_dim_dom"/>
</dbReference>
<dbReference type="PATRIC" id="fig|537010.4.peg.1985"/>
<comment type="caution">
    <text evidence="10">The sequence shown here is derived from an EMBL/GenBank/DDBJ whole genome shotgun (WGS) entry which is preliminary data.</text>
</comment>
<evidence type="ECO:0000256" key="6">
    <source>
        <dbReference type="ARBA" id="ARBA00022833"/>
    </source>
</evidence>
<dbReference type="GO" id="GO:0008777">
    <property type="term" value="F:acetylornithine deacetylase activity"/>
    <property type="evidence" value="ECO:0007669"/>
    <property type="project" value="TreeGrafter"/>
</dbReference>
<sequence length="469" mass="51088">MTMHDENLNQHIDGLRDELIKAVQDCVQFKSVKDMDHVSPGAPFGPGIRDCLEWTLSLGEQLGFEVKNIDGYAGQIEMGSGELLGILGHLDVVPEGDGWSVPPYSGTIKDNRIYGRGALDDKGPTLAALFAMKALKDANIPLKKKIRLILGTDEESGWEDMDYYKTKEDIPVLGFAPDAEFPLIHAEKGIFHLELSKQFNPLPHLIRIQGGERANVVSDSCQVVLKGFTREELARKLSQYTFPEGVTGDLESLSGAEEEGLVLIFKGVGAHGSLPQKGKNAVLYALQFLAGLDLSQEETELIDWLNKRPGTGYFGEGFNIAFADEPSGKLSLNLGIMDLNPQGLRFVIDIRYPVTFQGDQILKPVEACGQEIGLEMKVLTHQKAHHVPKDSPLVTSLLKAYSDVTGLEGYAFAIGGGTYAKVLPQGVAFGPLLPGEPEVIHCPDEYMAIDSLILACKVYSQAILNLAGE</sequence>
<name>G9XMD1_DESHA</name>
<evidence type="ECO:0000256" key="2">
    <source>
        <dbReference type="ARBA" id="ARBA00006247"/>
    </source>
</evidence>